<name>A0A5S4VE60_9MICO</name>
<evidence type="ECO:0000313" key="2">
    <source>
        <dbReference type="EMBL" id="TYL52305.1"/>
    </source>
</evidence>
<accession>A0A5S4VE60</accession>
<dbReference type="InterPro" id="IPR020843">
    <property type="entry name" value="ER"/>
</dbReference>
<evidence type="ECO:0000313" key="3">
    <source>
        <dbReference type="Proteomes" id="UP000325243"/>
    </source>
</evidence>
<dbReference type="CDD" id="cd08267">
    <property type="entry name" value="MDR1"/>
    <property type="match status" value="1"/>
</dbReference>
<dbReference type="EMBL" id="VSSB01000001">
    <property type="protein sequence ID" value="TYL52305.1"/>
    <property type="molecule type" value="Genomic_DNA"/>
</dbReference>
<dbReference type="InterPro" id="IPR013154">
    <property type="entry name" value="ADH-like_N"/>
</dbReference>
<dbReference type="Pfam" id="PF08240">
    <property type="entry name" value="ADH_N"/>
    <property type="match status" value="1"/>
</dbReference>
<comment type="caution">
    <text evidence="2">The sequence shown here is derived from an EMBL/GenBank/DDBJ whole genome shotgun (WGS) entry which is preliminary data.</text>
</comment>
<dbReference type="PANTHER" id="PTHR11695:SF294">
    <property type="entry name" value="RETICULON-4-INTERACTING PROTEIN 1, MITOCHONDRIAL"/>
    <property type="match status" value="1"/>
</dbReference>
<dbReference type="Gene3D" id="3.90.180.10">
    <property type="entry name" value="Medium-chain alcohol dehydrogenases, catalytic domain"/>
    <property type="match status" value="1"/>
</dbReference>
<reference evidence="2 3" key="1">
    <citation type="submission" date="2019-08" db="EMBL/GenBank/DDBJ databases">
        <authorList>
            <person name="Hu J."/>
        </authorList>
    </citation>
    <scope>NUCLEOTIDE SEQUENCE [LARGE SCALE GENOMIC DNA]</scope>
    <source>
        <strain evidence="2 3">NEAU-184</strain>
    </source>
</reference>
<dbReference type="InterPro" id="IPR036291">
    <property type="entry name" value="NAD(P)-bd_dom_sf"/>
</dbReference>
<dbReference type="RefSeq" id="WP_148731758.1">
    <property type="nucleotide sequence ID" value="NZ_VSSB01000001.1"/>
</dbReference>
<dbReference type="SUPFAM" id="SSF50129">
    <property type="entry name" value="GroES-like"/>
    <property type="match status" value="1"/>
</dbReference>
<dbReference type="GO" id="GO:0016491">
    <property type="term" value="F:oxidoreductase activity"/>
    <property type="evidence" value="ECO:0007669"/>
    <property type="project" value="InterPro"/>
</dbReference>
<dbReference type="PANTHER" id="PTHR11695">
    <property type="entry name" value="ALCOHOL DEHYDROGENASE RELATED"/>
    <property type="match status" value="1"/>
</dbReference>
<evidence type="ECO:0000259" key="1">
    <source>
        <dbReference type="SMART" id="SM00829"/>
    </source>
</evidence>
<sequence>MRAVRYERYGGPERLRLVDAPRPEPGPGQVLVRVHAASVNSWDWDLLRGRPLFARMGGLFRPRMRVLGADVAGEVVALGEGASGFAVGDRVHGDLSGAGWGGFAEFVAADATALRRIPDAIGFVDAAALPQAGGLAVQGLALAKVGRGDRVLVNGAGGGAGTLAVQLAHRAGAIVTAVDRADKLELLTGLGATHAIDLADAAAAVPPDGGYDAIIELVAQRRLREYQAMLAPGGRFVIIGGRMGIILATFAFGSRLGRDGRSYRLLAAKPNEGLEELDAGVAEGEVHPVIDAVLPLAEVPEALRRIGAGDVHGKLVIDTTT</sequence>
<dbReference type="InterPro" id="IPR050700">
    <property type="entry name" value="YIM1/Zinc_Alcohol_DH_Fams"/>
</dbReference>
<proteinExistence type="predicted"/>
<dbReference type="InterPro" id="IPR011032">
    <property type="entry name" value="GroES-like_sf"/>
</dbReference>
<feature type="domain" description="Enoyl reductase (ER)" evidence="1">
    <location>
        <begin position="10"/>
        <end position="317"/>
    </location>
</feature>
<keyword evidence="3" id="KW-1185">Reference proteome</keyword>
<dbReference type="SMART" id="SM00829">
    <property type="entry name" value="PKS_ER"/>
    <property type="match status" value="1"/>
</dbReference>
<gene>
    <name evidence="2" type="ORF">FYC51_00570</name>
</gene>
<dbReference type="SUPFAM" id="SSF51735">
    <property type="entry name" value="NAD(P)-binding Rossmann-fold domains"/>
    <property type="match status" value="1"/>
</dbReference>
<dbReference type="Proteomes" id="UP000325243">
    <property type="component" value="Unassembled WGS sequence"/>
</dbReference>
<dbReference type="Gene3D" id="3.40.50.720">
    <property type="entry name" value="NAD(P)-binding Rossmann-like Domain"/>
    <property type="match status" value="1"/>
</dbReference>
<protein>
    <submittedName>
        <fullName evidence="2">NAD(P)-dependent alcohol dehydrogenase</fullName>
    </submittedName>
</protein>
<dbReference type="Pfam" id="PF13602">
    <property type="entry name" value="ADH_zinc_N_2"/>
    <property type="match status" value="1"/>
</dbReference>
<organism evidence="2 3">
    <name type="scientific">Agromyces mariniharenae</name>
    <dbReference type="NCBI Taxonomy" id="2604423"/>
    <lineage>
        <taxon>Bacteria</taxon>
        <taxon>Bacillati</taxon>
        <taxon>Actinomycetota</taxon>
        <taxon>Actinomycetes</taxon>
        <taxon>Micrococcales</taxon>
        <taxon>Microbacteriaceae</taxon>
        <taxon>Agromyces</taxon>
    </lineage>
</organism>
<dbReference type="AlphaFoldDB" id="A0A5S4VE60"/>